<reference evidence="3" key="1">
    <citation type="submission" date="2016-05" db="EMBL/GenBank/DDBJ databases">
        <authorList>
            <person name="Naeem Raeece"/>
        </authorList>
    </citation>
    <scope>NUCLEOTIDE SEQUENCE [LARGE SCALE GENOMIC DNA]</scope>
</reference>
<keyword evidence="1" id="KW-1133">Transmembrane helix</keyword>
<dbReference type="Proteomes" id="UP000078550">
    <property type="component" value="Unassembled WGS sequence"/>
</dbReference>
<dbReference type="AlphaFoldDB" id="A0A1A9AS54"/>
<name>A0A1A9AS54_PLAOA</name>
<proteinExistence type="predicted"/>
<accession>A0A1A9AS54</accession>
<protein>
    <submittedName>
        <fullName evidence="2">PIR Superfamily Protein</fullName>
    </submittedName>
</protein>
<organism evidence="2 3">
    <name type="scientific">Plasmodium ovale wallikeri</name>
    <dbReference type="NCBI Taxonomy" id="864142"/>
    <lineage>
        <taxon>Eukaryota</taxon>
        <taxon>Sar</taxon>
        <taxon>Alveolata</taxon>
        <taxon>Apicomplexa</taxon>
        <taxon>Aconoidasida</taxon>
        <taxon>Haemosporida</taxon>
        <taxon>Plasmodiidae</taxon>
        <taxon>Plasmodium</taxon>
        <taxon>Plasmodium (Plasmodium)</taxon>
    </lineage>
</organism>
<evidence type="ECO:0000313" key="2">
    <source>
        <dbReference type="EMBL" id="SBT59080.1"/>
    </source>
</evidence>
<feature type="transmembrane region" description="Helical" evidence="1">
    <location>
        <begin position="250"/>
        <end position="271"/>
    </location>
</feature>
<evidence type="ECO:0000313" key="3">
    <source>
        <dbReference type="Proteomes" id="UP000078550"/>
    </source>
</evidence>
<evidence type="ECO:0000256" key="1">
    <source>
        <dbReference type="SAM" id="Phobius"/>
    </source>
</evidence>
<sequence>MSCNIASSGEIYEFFEEFDYYGPLVQNLEKKSSAESEITLCNSFPGYDKLTYVSSPHRICEQFKNIHNLLYNRTLPGRTPNTLSNKDCSFLNHWLNVKLRSDNLNAPISVKEFYDSFITMDKKTLSCSLCQGKFYNIESYHFENISTLYNLYNSLQTLNNITEDSSSGMSSRSCYQYSKECYQKYREGIINCHRGCDDFYNVLKKFKNKYEEISVALYTQFDHCKSTDIIPLPDYDDVLSEYKTEKIKRFNSIVTIPILVPIFGIFFKLFFFDKLALFRQFLYKKIKKIKNMWIIASESGNELIHHISNMDNTTSDHGEYNIGYYTARNF</sequence>
<keyword evidence="1" id="KW-0472">Membrane</keyword>
<keyword evidence="1" id="KW-0812">Transmembrane</keyword>
<dbReference type="EMBL" id="FLRE01002862">
    <property type="protein sequence ID" value="SBT59080.1"/>
    <property type="molecule type" value="Genomic_DNA"/>
</dbReference>
<gene>
    <name evidence="2" type="ORF">POVWA2_091470</name>
</gene>